<sequence length="238" mass="26928">MSLRFGPLQDLRYGLRVLQSLSGRYERECPLCGYRGRFSAFGIPPRPDARCRGCGSMERHRLFALWLHANEGLLRGRRVLHFAPEAILRKLITPISASYIGADLNPQPPDVALNLEQIELADASQDAILCNHVLEHVDHHRALREMHRVLAPGGVALLTFPIIEGWAQTYENPAVTSAHDRLLHFGQEDHIKFFGADVRQHIVDAGFELEEFTAVEPFVHRHALLRGGKLFIGRKPQR</sequence>
<dbReference type="InterPro" id="IPR029063">
    <property type="entry name" value="SAM-dependent_MTases_sf"/>
</dbReference>
<keyword evidence="2" id="KW-0808">Transferase</keyword>
<accession>A0A4V2FUJ7</accession>
<evidence type="ECO:0000313" key="3">
    <source>
        <dbReference type="Proteomes" id="UP000293671"/>
    </source>
</evidence>
<proteinExistence type="predicted"/>
<feature type="domain" description="Methyltransferase type 11" evidence="1">
    <location>
        <begin position="111"/>
        <end position="157"/>
    </location>
</feature>
<protein>
    <submittedName>
        <fullName evidence="2">Methyltransferase family protein</fullName>
    </submittedName>
</protein>
<dbReference type="GO" id="GO:0032259">
    <property type="term" value="P:methylation"/>
    <property type="evidence" value="ECO:0007669"/>
    <property type="project" value="UniProtKB-KW"/>
</dbReference>
<dbReference type="SUPFAM" id="SSF53335">
    <property type="entry name" value="S-adenosyl-L-methionine-dependent methyltransferases"/>
    <property type="match status" value="1"/>
</dbReference>
<keyword evidence="2" id="KW-0489">Methyltransferase</keyword>
<gene>
    <name evidence="2" type="ORF">EV670_0329</name>
</gene>
<dbReference type="GO" id="GO:0008757">
    <property type="term" value="F:S-adenosylmethionine-dependent methyltransferase activity"/>
    <property type="evidence" value="ECO:0007669"/>
    <property type="project" value="InterPro"/>
</dbReference>
<dbReference type="OrthoDB" id="8769632at2"/>
<dbReference type="RefSeq" id="WP_130430078.1">
    <property type="nucleotide sequence ID" value="NZ_SHKP01000004.1"/>
</dbReference>
<evidence type="ECO:0000259" key="1">
    <source>
        <dbReference type="Pfam" id="PF08241"/>
    </source>
</evidence>
<dbReference type="Pfam" id="PF08241">
    <property type="entry name" value="Methyltransf_11"/>
    <property type="match status" value="1"/>
</dbReference>
<dbReference type="Gene3D" id="3.40.50.150">
    <property type="entry name" value="Vaccinia Virus protein VP39"/>
    <property type="match status" value="1"/>
</dbReference>
<dbReference type="CDD" id="cd02440">
    <property type="entry name" value="AdoMet_MTases"/>
    <property type="match status" value="1"/>
</dbReference>
<reference evidence="2 3" key="1">
    <citation type="submission" date="2019-02" db="EMBL/GenBank/DDBJ databases">
        <title>Genomic Encyclopedia of Type Strains, Phase IV (KMG-IV): sequencing the most valuable type-strain genomes for metagenomic binning, comparative biology and taxonomic classification.</title>
        <authorList>
            <person name="Goeker M."/>
        </authorList>
    </citation>
    <scope>NUCLEOTIDE SEQUENCE [LARGE SCALE GENOMIC DNA]</scope>
    <source>
        <strain evidence="2 3">DSM 19570</strain>
    </source>
</reference>
<dbReference type="EMBL" id="SHKP01000004">
    <property type="protein sequence ID" value="RZU02306.1"/>
    <property type="molecule type" value="Genomic_DNA"/>
</dbReference>
<evidence type="ECO:0000313" key="2">
    <source>
        <dbReference type="EMBL" id="RZU02306.1"/>
    </source>
</evidence>
<dbReference type="Proteomes" id="UP000293671">
    <property type="component" value="Unassembled WGS sequence"/>
</dbReference>
<dbReference type="InterPro" id="IPR013216">
    <property type="entry name" value="Methyltransf_11"/>
</dbReference>
<keyword evidence="3" id="KW-1185">Reference proteome</keyword>
<comment type="caution">
    <text evidence="2">The sequence shown here is derived from an EMBL/GenBank/DDBJ whole genome shotgun (WGS) entry which is preliminary data.</text>
</comment>
<dbReference type="AlphaFoldDB" id="A0A4V2FUJ7"/>
<name>A0A4V2FUJ7_9BURK</name>
<organism evidence="2 3">
    <name type="scientific">Rivibacter subsaxonicus</name>
    <dbReference type="NCBI Taxonomy" id="457575"/>
    <lineage>
        <taxon>Bacteria</taxon>
        <taxon>Pseudomonadati</taxon>
        <taxon>Pseudomonadota</taxon>
        <taxon>Betaproteobacteria</taxon>
        <taxon>Burkholderiales</taxon>
        <taxon>Rivibacter</taxon>
    </lineage>
</organism>